<reference evidence="1 2" key="1">
    <citation type="journal article" date="2016" name="Sci. Rep.">
        <title>Draft genome sequencing and secretome analysis of fungal phytopathogen Ascochyta rabiei provides insight into the necrotrophic effector repertoire.</title>
        <authorList>
            <person name="Verma S."/>
            <person name="Gazara R.K."/>
            <person name="Nizam S."/>
            <person name="Parween S."/>
            <person name="Chattopadhyay D."/>
            <person name="Verma P.K."/>
        </authorList>
    </citation>
    <scope>NUCLEOTIDE SEQUENCE [LARGE SCALE GENOMIC DNA]</scope>
    <source>
        <strain evidence="1 2">ArDII</strain>
    </source>
</reference>
<dbReference type="Pfam" id="PF12051">
    <property type="entry name" value="DUF3533"/>
    <property type="match status" value="1"/>
</dbReference>
<dbReference type="STRING" id="5454.A0A163GR62"/>
<name>A0A163GR62_DIDRA</name>
<organism evidence="1 2">
    <name type="scientific">Didymella rabiei</name>
    <name type="common">Chickpea ascochyta blight fungus</name>
    <name type="synonym">Mycosphaerella rabiei</name>
    <dbReference type="NCBI Taxonomy" id="5454"/>
    <lineage>
        <taxon>Eukaryota</taxon>
        <taxon>Fungi</taxon>
        <taxon>Dikarya</taxon>
        <taxon>Ascomycota</taxon>
        <taxon>Pezizomycotina</taxon>
        <taxon>Dothideomycetes</taxon>
        <taxon>Pleosporomycetidae</taxon>
        <taxon>Pleosporales</taxon>
        <taxon>Pleosporineae</taxon>
        <taxon>Didymellaceae</taxon>
        <taxon>Ascochyta</taxon>
    </lineage>
</organism>
<accession>A0A163GR62</accession>
<dbReference type="Proteomes" id="UP000076837">
    <property type="component" value="Unassembled WGS sequence"/>
</dbReference>
<evidence type="ECO:0000313" key="2">
    <source>
        <dbReference type="Proteomes" id="UP000076837"/>
    </source>
</evidence>
<evidence type="ECO:0000313" key="1">
    <source>
        <dbReference type="EMBL" id="KZM24972.1"/>
    </source>
</evidence>
<comment type="caution">
    <text evidence="1">The sequence shown here is derived from an EMBL/GenBank/DDBJ whole genome shotgun (WGS) entry which is preliminary data.</text>
</comment>
<dbReference type="GO" id="GO:0016020">
    <property type="term" value="C:membrane"/>
    <property type="evidence" value="ECO:0007669"/>
    <property type="project" value="TreeGrafter"/>
</dbReference>
<keyword evidence="2" id="KW-1185">Reference proteome</keyword>
<dbReference type="OrthoDB" id="2140105at2759"/>
<gene>
    <name evidence="1" type="ORF">ST47_g3864</name>
</gene>
<protein>
    <submittedName>
        <fullName evidence="1">Uncharacterized protein</fullName>
    </submittedName>
</protein>
<dbReference type="EMBL" id="JYNV01000145">
    <property type="protein sequence ID" value="KZM24972.1"/>
    <property type="molecule type" value="Genomic_DNA"/>
</dbReference>
<dbReference type="InterPro" id="IPR022703">
    <property type="entry name" value="DUF3533"/>
</dbReference>
<sequence>MTSALRGPYVGIDPSSSDREPAIELKRTITGRKTKSGPDVSIPEMMKALIPAALLILAVLWINSAHIYGLFLRQGEYVHRTKVALADFDGGDFGEALRESAATNNGTFGYPTYVNVDTAGSTPEQIRNEVFKGTYWAAIVVQPGATARFKNAVNGTAQAYDPNDVYTYYMLEARYYTFYVSSILSTTVTTASTASGIFNAQFITPLLARGEYANTTAALSALAGPARAVEMSAAPQLFANLDDKAFINTIGSVFPILMQFFFIMAWNGVCNGMHLYAAYDMRTHVLARLFWSTFWPIFTSLCTAGWTFAFRGSYNIDAKMFFAFWAVTWVFSMINFDVLDIITGFTSMAFVPFMFLTWIIFNVAAALGPVEMLNHWYRINYFFPSLHWYRTFITIITQGGYNNLRYTLPVLAVWLVLMKCLSPLATRNRVRKAQEVFRWYNERDAIGGPH</sequence>
<dbReference type="PANTHER" id="PTHR34814:SF2">
    <property type="entry name" value="DUF3533 DOMAIN-CONTAINING PROTEIN"/>
    <property type="match status" value="1"/>
</dbReference>
<dbReference type="PANTHER" id="PTHR34814">
    <property type="entry name" value="NITROSOGUANIDINE RESISTANCE PROTEIN SNG1"/>
    <property type="match status" value="1"/>
</dbReference>
<dbReference type="AlphaFoldDB" id="A0A163GR62"/>
<proteinExistence type="predicted"/>
<dbReference type="InterPro" id="IPR053001">
    <property type="entry name" value="MNNG_permease-like"/>
</dbReference>